<keyword evidence="1" id="KW-0732">Signal</keyword>
<evidence type="ECO:0008006" key="4">
    <source>
        <dbReference type="Google" id="ProtNLM"/>
    </source>
</evidence>
<dbReference type="RefSeq" id="WP_115025592.1">
    <property type="nucleotide sequence ID" value="NZ_UGHZ01000001.1"/>
</dbReference>
<feature type="signal peptide" evidence="1">
    <location>
        <begin position="1"/>
        <end position="19"/>
    </location>
</feature>
<name>A0A377JLX1_9HELI</name>
<evidence type="ECO:0000313" key="3">
    <source>
        <dbReference type="Proteomes" id="UP000255335"/>
    </source>
</evidence>
<dbReference type="EMBL" id="UGHZ01000001">
    <property type="protein sequence ID" value="STP08756.1"/>
    <property type="molecule type" value="Genomic_DNA"/>
</dbReference>
<sequence length="241" mass="27842">MRKVWFCMFCLCVFLGEMSALPLHKIEGKCVEPKKFNKNQKQVILKAFKYGAKSGFGYTMAAIAWKESCAGEYRVNFADPSAGIYHAHIPGIIKKHKQKDSAFMRNMIGELLMRDDEFASQTALEELGYWHKVRRGNWYEVIKSYNKGFSWEKDKERDKMAQAYFEDVAKRVKELQGYIPKVSSSTARLAKKDYALEFLNNATQAVLSEKSAMIKDSAADFRQSHKNTKSKDREKFIILEE</sequence>
<evidence type="ECO:0000256" key="1">
    <source>
        <dbReference type="SAM" id="SignalP"/>
    </source>
</evidence>
<protein>
    <recommendedName>
        <fullName evidence="4">Transglycosylase SLT domain-containing protein</fullName>
    </recommendedName>
</protein>
<organism evidence="2 3">
    <name type="scientific">Helicobacter cinaedi</name>
    <dbReference type="NCBI Taxonomy" id="213"/>
    <lineage>
        <taxon>Bacteria</taxon>
        <taxon>Pseudomonadati</taxon>
        <taxon>Campylobacterota</taxon>
        <taxon>Epsilonproteobacteria</taxon>
        <taxon>Campylobacterales</taxon>
        <taxon>Helicobacteraceae</taxon>
        <taxon>Helicobacter</taxon>
    </lineage>
</organism>
<accession>A0A377JLX1</accession>
<evidence type="ECO:0000313" key="2">
    <source>
        <dbReference type="EMBL" id="STP08756.1"/>
    </source>
</evidence>
<dbReference type="AlphaFoldDB" id="A0A377JLX1"/>
<gene>
    <name evidence="2" type="ORF">NCTC12221_00169</name>
</gene>
<reference evidence="2 3" key="1">
    <citation type="submission" date="2018-06" db="EMBL/GenBank/DDBJ databases">
        <authorList>
            <consortium name="Pathogen Informatics"/>
            <person name="Doyle S."/>
        </authorList>
    </citation>
    <scope>NUCLEOTIDE SEQUENCE [LARGE SCALE GENOMIC DNA]</scope>
    <source>
        <strain evidence="2 3">NCTC12221</strain>
    </source>
</reference>
<proteinExistence type="predicted"/>
<feature type="chain" id="PRO_5017028203" description="Transglycosylase SLT domain-containing protein" evidence="1">
    <location>
        <begin position="20"/>
        <end position="241"/>
    </location>
</feature>
<dbReference type="Proteomes" id="UP000255335">
    <property type="component" value="Unassembled WGS sequence"/>
</dbReference>